<dbReference type="OrthoDB" id="1935146at2759"/>
<evidence type="ECO:0000256" key="4">
    <source>
        <dbReference type="ARBA" id="ARBA00022737"/>
    </source>
</evidence>
<reference evidence="10" key="2">
    <citation type="submission" date="2021-11" db="EMBL/GenBank/DDBJ databases">
        <authorList>
            <consortium name="Genoscope - CEA"/>
            <person name="William W."/>
        </authorList>
    </citation>
    <scope>NUCLEOTIDE SEQUENCE</scope>
</reference>
<dbReference type="GO" id="GO:0032040">
    <property type="term" value="C:small-subunit processome"/>
    <property type="evidence" value="ECO:0007669"/>
    <property type="project" value="TreeGrafter"/>
</dbReference>
<feature type="region of interest" description="Disordered" evidence="8">
    <location>
        <begin position="1"/>
        <end position="60"/>
    </location>
</feature>
<dbReference type="InterPro" id="IPR045161">
    <property type="entry name" value="Utp18"/>
</dbReference>
<proteinExistence type="inferred from homology"/>
<evidence type="ECO:0000313" key="10">
    <source>
        <dbReference type="EMBL" id="CAH0376191.1"/>
    </source>
</evidence>
<feature type="non-terminal residue" evidence="9">
    <location>
        <position position="448"/>
    </location>
</feature>
<keyword evidence="4" id="KW-0677">Repeat</keyword>
<accession>A0A7S4A7T7</accession>
<dbReference type="Pfam" id="PF00400">
    <property type="entry name" value="WD40"/>
    <property type="match status" value="2"/>
</dbReference>
<dbReference type="Gene3D" id="2.130.10.10">
    <property type="entry name" value="YVTN repeat-like/Quinoprotein amine dehydrogenase"/>
    <property type="match status" value="1"/>
</dbReference>
<dbReference type="InterPro" id="IPR015943">
    <property type="entry name" value="WD40/YVTN_repeat-like_dom_sf"/>
</dbReference>
<dbReference type="GO" id="GO:0034388">
    <property type="term" value="C:Pwp2p-containing subcomplex of 90S preribosome"/>
    <property type="evidence" value="ECO:0007669"/>
    <property type="project" value="TreeGrafter"/>
</dbReference>
<evidence type="ECO:0000256" key="1">
    <source>
        <dbReference type="ARBA" id="ARBA00004604"/>
    </source>
</evidence>
<evidence type="ECO:0000256" key="6">
    <source>
        <dbReference type="ARBA" id="ARBA00025767"/>
    </source>
</evidence>
<sequence>MADLAAWNDSDDDEPRRKKPHVDEAVLEREVFGADESDAESNNISNEDAPAWQDDDDEDIRVDLRSASRLKKLRQAPTDRVLKGAALEERLRARFKATKGPQDWATSSKKPNALAQAAQDDESDDDDGDLRVARETDANVRAPSKSAISGVAFHASTDLLVTGGLDKTLRFFRIDGEVNGTAGACHLADLPIRSLAWRAQTDICIVSGRRPFYYAYDVASEKATKVRLPPKSKDKSLERFALSGDGASLAFTAHDGRILLADASRGQWRSSELKASGTTRAVCFSHDSTKLYASGGDARVHVWDLRSSRCLATWADEGSSPTSALLCCGSRLFVGSESGVVNAYSTTVPRTASFSTEQAPSPEKAVSSLTTPVSTLACSETLCLLASKWARDAMRVVRLGSDLRVVPNWPTARTPLRYVTAAGFNSGGDLLAVGNDRGRVLLYRLKNP</sequence>
<protein>
    <recommendedName>
        <fullName evidence="12">Anaphase-promoting complex subunit 4 WD40 domain-containing protein</fullName>
    </recommendedName>
</protein>
<keyword evidence="5" id="KW-0539">Nucleus</keyword>
<evidence type="ECO:0000256" key="8">
    <source>
        <dbReference type="SAM" id="MobiDB-lite"/>
    </source>
</evidence>
<dbReference type="EMBL" id="HBIW01024774">
    <property type="protein sequence ID" value="CAE0705926.1"/>
    <property type="molecule type" value="Transcribed_RNA"/>
</dbReference>
<evidence type="ECO:0000256" key="7">
    <source>
        <dbReference type="PROSITE-ProRule" id="PRU00221"/>
    </source>
</evidence>
<reference evidence="9" key="1">
    <citation type="submission" date="2021-01" db="EMBL/GenBank/DDBJ databases">
        <authorList>
            <person name="Corre E."/>
            <person name="Pelletier E."/>
            <person name="Niang G."/>
            <person name="Scheremetjew M."/>
            <person name="Finn R."/>
            <person name="Kale V."/>
            <person name="Holt S."/>
            <person name="Cochrane G."/>
            <person name="Meng A."/>
            <person name="Brown T."/>
            <person name="Cohen L."/>
        </authorList>
    </citation>
    <scope>NUCLEOTIDE SEQUENCE</scope>
    <source>
        <strain evidence="9">CCMP1756</strain>
    </source>
</reference>
<dbReference type="PANTHER" id="PTHR18359:SF0">
    <property type="entry name" value="U3 SMALL NUCLEOLAR RNA-ASSOCIATED PROTEIN 18 HOMOLOG"/>
    <property type="match status" value="1"/>
</dbReference>
<keyword evidence="11" id="KW-1185">Reference proteome</keyword>
<dbReference type="PROSITE" id="PS00678">
    <property type="entry name" value="WD_REPEATS_1"/>
    <property type="match status" value="1"/>
</dbReference>
<dbReference type="AlphaFoldDB" id="A0A7S4A7T7"/>
<evidence type="ECO:0000313" key="9">
    <source>
        <dbReference type="EMBL" id="CAE0705926.1"/>
    </source>
</evidence>
<dbReference type="SMART" id="SM00320">
    <property type="entry name" value="WD40"/>
    <property type="match status" value="4"/>
</dbReference>
<comment type="subcellular location">
    <subcellularLocation>
        <location evidence="1">Nucleus</location>
        <location evidence="1">Nucleolus</location>
    </subcellularLocation>
</comment>
<feature type="compositionally biased region" description="Basic and acidic residues" evidence="8">
    <location>
        <begin position="21"/>
        <end position="32"/>
    </location>
</feature>
<dbReference type="GO" id="GO:0006364">
    <property type="term" value="P:rRNA processing"/>
    <property type="evidence" value="ECO:0007669"/>
    <property type="project" value="UniProtKB-KW"/>
</dbReference>
<dbReference type="Proteomes" id="UP000789595">
    <property type="component" value="Unassembled WGS sequence"/>
</dbReference>
<keyword evidence="3 7" id="KW-0853">WD repeat</keyword>
<dbReference type="PROSITE" id="PS50082">
    <property type="entry name" value="WD_REPEATS_2"/>
    <property type="match status" value="1"/>
</dbReference>
<feature type="region of interest" description="Disordered" evidence="8">
    <location>
        <begin position="96"/>
        <end position="129"/>
    </location>
</feature>
<dbReference type="SUPFAM" id="SSF50978">
    <property type="entry name" value="WD40 repeat-like"/>
    <property type="match status" value="1"/>
</dbReference>
<dbReference type="InterPro" id="IPR019775">
    <property type="entry name" value="WD40_repeat_CS"/>
</dbReference>
<organism evidence="9">
    <name type="scientific">Pelagomonas calceolata</name>
    <dbReference type="NCBI Taxonomy" id="35677"/>
    <lineage>
        <taxon>Eukaryota</taxon>
        <taxon>Sar</taxon>
        <taxon>Stramenopiles</taxon>
        <taxon>Ochrophyta</taxon>
        <taxon>Pelagophyceae</taxon>
        <taxon>Pelagomonadales</taxon>
        <taxon>Pelagomonadaceae</taxon>
        <taxon>Pelagomonas</taxon>
    </lineage>
</organism>
<dbReference type="PANTHER" id="PTHR18359">
    <property type="entry name" value="WD-REPEAT PROTEIN-RELATED"/>
    <property type="match status" value="1"/>
</dbReference>
<dbReference type="InterPro" id="IPR036322">
    <property type="entry name" value="WD40_repeat_dom_sf"/>
</dbReference>
<evidence type="ECO:0000256" key="3">
    <source>
        <dbReference type="ARBA" id="ARBA00022574"/>
    </source>
</evidence>
<gene>
    <name evidence="9" type="ORF">PCAL00307_LOCUS21376</name>
    <name evidence="10" type="ORF">PECAL_5P07560</name>
</gene>
<evidence type="ECO:0008006" key="12">
    <source>
        <dbReference type="Google" id="ProtNLM"/>
    </source>
</evidence>
<comment type="similarity">
    <text evidence="6">Belongs to the WD repeat UTP18 family.</text>
</comment>
<keyword evidence="2" id="KW-0698">rRNA processing</keyword>
<evidence type="ECO:0000256" key="2">
    <source>
        <dbReference type="ARBA" id="ARBA00022552"/>
    </source>
</evidence>
<dbReference type="InterPro" id="IPR001680">
    <property type="entry name" value="WD40_rpt"/>
</dbReference>
<name>A0A7S4A7T7_9STRA</name>
<feature type="compositionally biased region" description="Acidic residues" evidence="8">
    <location>
        <begin position="119"/>
        <end position="128"/>
    </location>
</feature>
<dbReference type="EMBL" id="CAKKNE010000005">
    <property type="protein sequence ID" value="CAH0376191.1"/>
    <property type="molecule type" value="Genomic_DNA"/>
</dbReference>
<evidence type="ECO:0000313" key="11">
    <source>
        <dbReference type="Proteomes" id="UP000789595"/>
    </source>
</evidence>
<evidence type="ECO:0000256" key="5">
    <source>
        <dbReference type="ARBA" id="ARBA00023242"/>
    </source>
</evidence>
<feature type="repeat" description="WD" evidence="7">
    <location>
        <begin position="281"/>
        <end position="313"/>
    </location>
</feature>